<organism evidence="8 9">
    <name type="scientific">Bacillus safensis</name>
    <dbReference type="NCBI Taxonomy" id="561879"/>
    <lineage>
        <taxon>Bacteria</taxon>
        <taxon>Bacillati</taxon>
        <taxon>Bacillota</taxon>
        <taxon>Bacilli</taxon>
        <taxon>Bacillales</taxon>
        <taxon>Bacillaceae</taxon>
        <taxon>Bacillus</taxon>
    </lineage>
</organism>
<feature type="transmembrane region" description="Helical" evidence="7">
    <location>
        <begin position="6"/>
        <end position="25"/>
    </location>
</feature>
<evidence type="ECO:0000256" key="6">
    <source>
        <dbReference type="ARBA" id="ARBA00023136"/>
    </source>
</evidence>
<dbReference type="InterPro" id="IPR007341">
    <property type="entry name" value="Transgly_assoc"/>
</dbReference>
<dbReference type="AlphaFoldDB" id="A0A5S9M6V2"/>
<feature type="transmembrane region" description="Helical" evidence="7">
    <location>
        <begin position="57"/>
        <end position="81"/>
    </location>
</feature>
<sequence>MVNMLGFLISLVVAIVIGLIGSALAGGSVPGGWIGSMIAGFVGAWIGHGLLGTWGPSLAGFAIIPAILGAAIFVIILSLIFRSVGSRVS</sequence>
<evidence type="ECO:0000256" key="5">
    <source>
        <dbReference type="ARBA" id="ARBA00022989"/>
    </source>
</evidence>
<feature type="transmembrane region" description="Helical" evidence="7">
    <location>
        <begin position="32"/>
        <end position="51"/>
    </location>
</feature>
<accession>A0A5S9M6V2</accession>
<reference evidence="8 9" key="1">
    <citation type="submission" date="2019-12" db="EMBL/GenBank/DDBJ databases">
        <title>Full genome sequence of a Bacillus safensis strain isolated from commercially available natto in Indonesia.</title>
        <authorList>
            <person name="Yoshida M."/>
            <person name="Uomi M."/>
            <person name="Waturangi D."/>
            <person name="Ekaputri J.J."/>
            <person name="Setiamarga D.H.E."/>
        </authorList>
    </citation>
    <scope>NUCLEOTIDE SEQUENCE [LARGE SCALE GENOMIC DNA]</scope>
    <source>
        <strain evidence="8 9">IDN1</strain>
    </source>
</reference>
<evidence type="ECO:0000256" key="1">
    <source>
        <dbReference type="ARBA" id="ARBA00004651"/>
    </source>
</evidence>
<dbReference type="GO" id="GO:0005886">
    <property type="term" value="C:plasma membrane"/>
    <property type="evidence" value="ECO:0007669"/>
    <property type="project" value="UniProtKB-SubCell"/>
</dbReference>
<dbReference type="Pfam" id="PF04226">
    <property type="entry name" value="Transgly_assoc"/>
    <property type="match status" value="1"/>
</dbReference>
<comment type="subcellular location">
    <subcellularLocation>
        <location evidence="1">Cell membrane</location>
        <topology evidence="1">Multi-pass membrane protein</topology>
    </subcellularLocation>
</comment>
<dbReference type="Proteomes" id="UP000464658">
    <property type="component" value="Chromosome"/>
</dbReference>
<evidence type="ECO:0000313" key="9">
    <source>
        <dbReference type="Proteomes" id="UP000464658"/>
    </source>
</evidence>
<name>A0A5S9M6V2_BACIA</name>
<evidence type="ECO:0000313" key="8">
    <source>
        <dbReference type="EMBL" id="BBP87256.1"/>
    </source>
</evidence>
<keyword evidence="6 7" id="KW-0472">Membrane</keyword>
<dbReference type="EMBL" id="AP021906">
    <property type="protein sequence ID" value="BBP87256.1"/>
    <property type="molecule type" value="Genomic_DNA"/>
</dbReference>
<evidence type="ECO:0000256" key="4">
    <source>
        <dbReference type="ARBA" id="ARBA00022692"/>
    </source>
</evidence>
<keyword evidence="4 7" id="KW-0812">Transmembrane</keyword>
<evidence type="ECO:0000256" key="2">
    <source>
        <dbReference type="ARBA" id="ARBA00011006"/>
    </source>
</evidence>
<protein>
    <submittedName>
        <fullName evidence="8">UPF0410 protein YdaS</fullName>
    </submittedName>
</protein>
<gene>
    <name evidence="8" type="primary">ydaS</name>
    <name evidence="8" type="ORF">BsIDN1_08740</name>
</gene>
<keyword evidence="3" id="KW-1003">Cell membrane</keyword>
<proteinExistence type="inferred from homology"/>
<comment type="similarity">
    <text evidence="2">Belongs to the UPF0410 family.</text>
</comment>
<evidence type="ECO:0000256" key="7">
    <source>
        <dbReference type="SAM" id="Phobius"/>
    </source>
</evidence>
<keyword evidence="5 7" id="KW-1133">Transmembrane helix</keyword>
<evidence type="ECO:0000256" key="3">
    <source>
        <dbReference type="ARBA" id="ARBA00022475"/>
    </source>
</evidence>